<keyword evidence="3 6" id="KW-0812">Transmembrane</keyword>
<evidence type="ECO:0000256" key="2">
    <source>
        <dbReference type="ARBA" id="ARBA00022448"/>
    </source>
</evidence>
<evidence type="ECO:0000256" key="5">
    <source>
        <dbReference type="ARBA" id="ARBA00023136"/>
    </source>
</evidence>
<keyword evidence="5 6" id="KW-0472">Membrane</keyword>
<evidence type="ECO:0000313" key="7">
    <source>
        <dbReference type="EMBL" id="OQE91141.1"/>
    </source>
</evidence>
<dbReference type="PANTHER" id="PTHR45649:SF4">
    <property type="entry name" value="TRANSPORTER, PUTATIVE (EUROFUNG)-RELATED"/>
    <property type="match status" value="1"/>
</dbReference>
<keyword evidence="2" id="KW-0813">Transport</keyword>
<keyword evidence="4 6" id="KW-1133">Transmembrane helix</keyword>
<evidence type="ECO:0000256" key="1">
    <source>
        <dbReference type="ARBA" id="ARBA00004141"/>
    </source>
</evidence>
<dbReference type="AlphaFoldDB" id="A0A1V6YUM0"/>
<name>A0A1V6YUM0_PENNA</name>
<dbReference type="Gene3D" id="1.20.1740.10">
    <property type="entry name" value="Amino acid/polyamine transporter I"/>
    <property type="match status" value="1"/>
</dbReference>
<proteinExistence type="predicted"/>
<dbReference type="GO" id="GO:0022857">
    <property type="term" value="F:transmembrane transporter activity"/>
    <property type="evidence" value="ECO:0007669"/>
    <property type="project" value="InterPro"/>
</dbReference>
<evidence type="ECO:0000256" key="4">
    <source>
        <dbReference type="ARBA" id="ARBA00022989"/>
    </source>
</evidence>
<reference evidence="8" key="1">
    <citation type="journal article" date="2017" name="Nat. Microbiol.">
        <title>Global analysis of biosynthetic gene clusters reveals vast potential of secondary metabolite production in Penicillium species.</title>
        <authorList>
            <person name="Nielsen J.C."/>
            <person name="Grijseels S."/>
            <person name="Prigent S."/>
            <person name="Ji B."/>
            <person name="Dainat J."/>
            <person name="Nielsen K.F."/>
            <person name="Frisvad J.C."/>
            <person name="Workman M."/>
            <person name="Nielsen J."/>
        </authorList>
    </citation>
    <scope>NUCLEOTIDE SEQUENCE [LARGE SCALE GENOMIC DNA]</scope>
    <source>
        <strain evidence="8">IBT 13039</strain>
    </source>
</reference>
<protein>
    <recommendedName>
        <fullName evidence="9">Amino acid permease/ SLC12A domain-containing protein</fullName>
    </recommendedName>
</protein>
<dbReference type="Pfam" id="PF13520">
    <property type="entry name" value="AA_permease_2"/>
    <property type="match status" value="1"/>
</dbReference>
<dbReference type="GO" id="GO:0016020">
    <property type="term" value="C:membrane"/>
    <property type="evidence" value="ECO:0007669"/>
    <property type="project" value="UniProtKB-SubCell"/>
</dbReference>
<dbReference type="STRING" id="60175.A0A1V6YUM0"/>
<feature type="transmembrane region" description="Helical" evidence="6">
    <location>
        <begin position="20"/>
        <end position="41"/>
    </location>
</feature>
<accession>A0A1V6YUM0</accession>
<organism evidence="7 8">
    <name type="scientific">Penicillium nalgiovense</name>
    <dbReference type="NCBI Taxonomy" id="60175"/>
    <lineage>
        <taxon>Eukaryota</taxon>
        <taxon>Fungi</taxon>
        <taxon>Dikarya</taxon>
        <taxon>Ascomycota</taxon>
        <taxon>Pezizomycotina</taxon>
        <taxon>Eurotiomycetes</taxon>
        <taxon>Eurotiomycetidae</taxon>
        <taxon>Eurotiales</taxon>
        <taxon>Aspergillaceae</taxon>
        <taxon>Penicillium</taxon>
    </lineage>
</organism>
<comment type="subcellular location">
    <subcellularLocation>
        <location evidence="1">Membrane</location>
        <topology evidence="1">Multi-pass membrane protein</topology>
    </subcellularLocation>
</comment>
<evidence type="ECO:0000256" key="6">
    <source>
        <dbReference type="SAM" id="Phobius"/>
    </source>
</evidence>
<feature type="transmembrane region" description="Helical" evidence="6">
    <location>
        <begin position="188"/>
        <end position="212"/>
    </location>
</feature>
<keyword evidence="8" id="KW-1185">Reference proteome</keyword>
<dbReference type="Proteomes" id="UP000191691">
    <property type="component" value="Unassembled WGS sequence"/>
</dbReference>
<gene>
    <name evidence="7" type="ORF">PENNAL_c0010G03412</name>
</gene>
<feature type="transmembrane region" description="Helical" evidence="6">
    <location>
        <begin position="111"/>
        <end position="130"/>
    </location>
</feature>
<evidence type="ECO:0000256" key="3">
    <source>
        <dbReference type="ARBA" id="ARBA00022692"/>
    </source>
</evidence>
<feature type="transmembrane region" description="Helical" evidence="6">
    <location>
        <begin position="162"/>
        <end position="182"/>
    </location>
</feature>
<sequence length="231" mass="25203">MSSHRSAEAVFVSDWQNLGGLPTIGLSVMVGQISAIYGCLSSDACAHMSEEIKDAGRNVPRAMAWGYFINGIMAAILLVAYLSATPSVVDSLNDVTGFPFLYVFKQATNTAVNGLTAIILLPVIFSNIMFNASTSRQTWAFARDKGLPCSRWISKIDPKRKIPVNSIALTCLFSCLISLINIGSDTAFNAIISLNTAALMYTYVISITCVIWRKICHPDTLPARRWDLGRN</sequence>
<dbReference type="EMBL" id="MOOB01000010">
    <property type="protein sequence ID" value="OQE91141.1"/>
    <property type="molecule type" value="Genomic_DNA"/>
</dbReference>
<comment type="caution">
    <text evidence="7">The sequence shown here is derived from an EMBL/GenBank/DDBJ whole genome shotgun (WGS) entry which is preliminary data.</text>
</comment>
<dbReference type="OMA" id="AIVFCCI"/>
<feature type="transmembrane region" description="Helical" evidence="6">
    <location>
        <begin position="62"/>
        <end position="84"/>
    </location>
</feature>
<evidence type="ECO:0000313" key="8">
    <source>
        <dbReference type="Proteomes" id="UP000191691"/>
    </source>
</evidence>
<dbReference type="PANTHER" id="PTHR45649">
    <property type="entry name" value="AMINO-ACID PERMEASE BAT1"/>
    <property type="match status" value="1"/>
</dbReference>
<dbReference type="InterPro" id="IPR002293">
    <property type="entry name" value="AA/rel_permease1"/>
</dbReference>
<evidence type="ECO:0008006" key="9">
    <source>
        <dbReference type="Google" id="ProtNLM"/>
    </source>
</evidence>